<dbReference type="InterPro" id="IPR000073">
    <property type="entry name" value="AB_hydrolase_1"/>
</dbReference>
<evidence type="ECO:0000313" key="3">
    <source>
        <dbReference type="EMBL" id="NDL56920.1"/>
    </source>
</evidence>
<dbReference type="PANTHER" id="PTHR43798:SF24">
    <property type="entry name" value="CIS-3-ALKYL-4-ALKYLOXETAN-2-ONE DECARBOXYLASE"/>
    <property type="match status" value="1"/>
</dbReference>
<dbReference type="AlphaFoldDB" id="A0A7K3M0Z1"/>
<dbReference type="InterPro" id="IPR050266">
    <property type="entry name" value="AB_hydrolase_sf"/>
</dbReference>
<feature type="domain" description="AB hydrolase-1" evidence="2">
    <location>
        <begin position="75"/>
        <end position="305"/>
    </location>
</feature>
<dbReference type="PRINTS" id="PR00412">
    <property type="entry name" value="EPOXHYDRLASE"/>
</dbReference>
<dbReference type="SUPFAM" id="SSF53474">
    <property type="entry name" value="alpha/beta-Hydrolases"/>
    <property type="match status" value="1"/>
</dbReference>
<dbReference type="PANTHER" id="PTHR43798">
    <property type="entry name" value="MONOACYLGLYCEROL LIPASE"/>
    <property type="match status" value="1"/>
</dbReference>
<evidence type="ECO:0000313" key="4">
    <source>
        <dbReference type="Proteomes" id="UP000460435"/>
    </source>
</evidence>
<dbReference type="PRINTS" id="PR00111">
    <property type="entry name" value="ABHYDROLASE"/>
</dbReference>
<dbReference type="InterPro" id="IPR029058">
    <property type="entry name" value="AB_hydrolase_fold"/>
</dbReference>
<dbReference type="Proteomes" id="UP000460435">
    <property type="component" value="Unassembled WGS sequence"/>
</dbReference>
<name>A0A7K3M0Z1_9ACTN</name>
<keyword evidence="1" id="KW-0812">Transmembrane</keyword>
<dbReference type="EMBL" id="WLZY01000002">
    <property type="protein sequence ID" value="NDL56920.1"/>
    <property type="molecule type" value="Genomic_DNA"/>
</dbReference>
<keyword evidence="3" id="KW-0378">Hydrolase</keyword>
<reference evidence="3 4" key="1">
    <citation type="submission" date="2019-11" db="EMBL/GenBank/DDBJ databases">
        <authorList>
            <person name="Li X.-J."/>
            <person name="Feng X.-M."/>
        </authorList>
    </citation>
    <scope>NUCLEOTIDE SEQUENCE [LARGE SCALE GENOMIC DNA]</scope>
    <source>
        <strain evidence="3 4">XMNu-373</strain>
    </source>
</reference>
<protein>
    <submittedName>
        <fullName evidence="3">Alpha/beta fold hydrolase</fullName>
    </submittedName>
</protein>
<evidence type="ECO:0000259" key="2">
    <source>
        <dbReference type="Pfam" id="PF00561"/>
    </source>
</evidence>
<dbReference type="Gene3D" id="3.40.50.1820">
    <property type="entry name" value="alpha/beta hydrolase"/>
    <property type="match status" value="1"/>
</dbReference>
<proteinExistence type="predicted"/>
<dbReference type="InterPro" id="IPR000639">
    <property type="entry name" value="Epox_hydrolase-like"/>
</dbReference>
<keyword evidence="4" id="KW-1185">Reference proteome</keyword>
<gene>
    <name evidence="3" type="ORF">F7O44_07530</name>
</gene>
<comment type="caution">
    <text evidence="3">The sequence shown here is derived from an EMBL/GenBank/DDBJ whole genome shotgun (WGS) entry which is preliminary data.</text>
</comment>
<keyword evidence="1" id="KW-0472">Membrane</keyword>
<accession>A0A7K3M0Z1</accession>
<sequence>MSQTIPPARRRWPRRLLLAFGGVVMLGVLALAGLAYVWNPPEPDLAGSEFHQEHPPSTVDTGVARFSYQKFGHGPAVVMVHGGGEWSYTFRDTVQALRDEYTVYLVDMPGNGYTTTIDPGFSFDVPAMTSALDAFVDAVGLEEFALVGHSWGGGWSLRYAQLHPERVSSLTLLGASGIDEPDVWDWRIFEVPMVGEAMVKLMGRGDVADFLHKAFVNGERVTDELVDEVSRTALQADNRRALVLSQRRLDWSETERDLGNVDIPTLIVWGAQDAFLPAEFAGRLGDGIHGSEVHRLEGCGHNVHADCPEQVEQLLLDFLDE</sequence>
<evidence type="ECO:0000256" key="1">
    <source>
        <dbReference type="SAM" id="Phobius"/>
    </source>
</evidence>
<organism evidence="3 4">
    <name type="scientific">Phytoactinopolyspora mesophila</name>
    <dbReference type="NCBI Taxonomy" id="2650750"/>
    <lineage>
        <taxon>Bacteria</taxon>
        <taxon>Bacillati</taxon>
        <taxon>Actinomycetota</taxon>
        <taxon>Actinomycetes</taxon>
        <taxon>Jiangellales</taxon>
        <taxon>Jiangellaceae</taxon>
        <taxon>Phytoactinopolyspora</taxon>
    </lineage>
</organism>
<dbReference type="GO" id="GO:0016787">
    <property type="term" value="F:hydrolase activity"/>
    <property type="evidence" value="ECO:0007669"/>
    <property type="project" value="UniProtKB-KW"/>
</dbReference>
<feature type="transmembrane region" description="Helical" evidence="1">
    <location>
        <begin position="16"/>
        <end position="38"/>
    </location>
</feature>
<dbReference type="Pfam" id="PF00561">
    <property type="entry name" value="Abhydrolase_1"/>
    <property type="match status" value="1"/>
</dbReference>
<keyword evidence="1" id="KW-1133">Transmembrane helix</keyword>
<dbReference type="RefSeq" id="WP_162449616.1">
    <property type="nucleotide sequence ID" value="NZ_WLZY01000002.1"/>
</dbReference>
<dbReference type="GO" id="GO:0016020">
    <property type="term" value="C:membrane"/>
    <property type="evidence" value="ECO:0007669"/>
    <property type="project" value="TreeGrafter"/>
</dbReference>